<dbReference type="InterPro" id="IPR002180">
    <property type="entry name" value="LS/RS"/>
</dbReference>
<evidence type="ECO:0000313" key="10">
    <source>
        <dbReference type="EMBL" id="SPT69670.1"/>
    </source>
</evidence>
<dbReference type="FunFam" id="3.40.50.960:FF:000001">
    <property type="entry name" value="6,7-dimethyl-8-ribityllumazine synthase"/>
    <property type="match status" value="1"/>
</dbReference>
<dbReference type="Proteomes" id="UP000250086">
    <property type="component" value="Unassembled WGS sequence"/>
</dbReference>
<evidence type="ECO:0000256" key="6">
    <source>
        <dbReference type="ARBA" id="ARBA00048785"/>
    </source>
</evidence>
<dbReference type="GO" id="GO:0009231">
    <property type="term" value="P:riboflavin biosynthetic process"/>
    <property type="evidence" value="ECO:0007669"/>
    <property type="project" value="UniProtKB-UniRule"/>
</dbReference>
<evidence type="ECO:0000313" key="11">
    <source>
        <dbReference type="Proteomes" id="UP000250086"/>
    </source>
</evidence>
<evidence type="ECO:0000256" key="7">
    <source>
        <dbReference type="ARBA" id="ARBA00058151"/>
    </source>
</evidence>
<reference evidence="10 11" key="1">
    <citation type="submission" date="2018-06" db="EMBL/GenBank/DDBJ databases">
        <authorList>
            <consortium name="Pathogen Informatics"/>
            <person name="Doyle S."/>
        </authorList>
    </citation>
    <scope>NUCLEOTIDE SEQUENCE [LARGE SCALE GENOMIC DNA]</scope>
    <source>
        <strain evidence="10 11">NCTC13093</strain>
    </source>
</reference>
<name>A0A2X0VQB3_9GAMM</name>
<dbReference type="SUPFAM" id="SSF52121">
    <property type="entry name" value="Lumazine synthase"/>
    <property type="match status" value="1"/>
</dbReference>
<organism evidence="10 11">
    <name type="scientific">Anaerobiospirillum thomasii</name>
    <dbReference type="NCBI Taxonomy" id="179995"/>
    <lineage>
        <taxon>Bacteria</taxon>
        <taxon>Pseudomonadati</taxon>
        <taxon>Pseudomonadota</taxon>
        <taxon>Gammaproteobacteria</taxon>
        <taxon>Aeromonadales</taxon>
        <taxon>Succinivibrionaceae</taxon>
        <taxon>Anaerobiospirillum</taxon>
    </lineage>
</organism>
<evidence type="ECO:0000256" key="1">
    <source>
        <dbReference type="ARBA" id="ARBA00004917"/>
    </source>
</evidence>
<dbReference type="OrthoDB" id="9809709at2"/>
<dbReference type="GO" id="GO:0000906">
    <property type="term" value="F:6,7-dimethyl-8-ribityllumazine synthase activity"/>
    <property type="evidence" value="ECO:0007669"/>
    <property type="project" value="UniProtKB-UniRule"/>
</dbReference>
<feature type="binding site" evidence="9">
    <location>
        <begin position="84"/>
        <end position="86"/>
    </location>
    <ligand>
        <name>5-amino-6-(D-ribitylamino)uracil</name>
        <dbReference type="ChEBI" id="CHEBI:15934"/>
    </ligand>
</feature>
<dbReference type="Gene3D" id="3.40.50.960">
    <property type="entry name" value="Lumazine/riboflavin synthase"/>
    <property type="match status" value="1"/>
</dbReference>
<dbReference type="UniPathway" id="UPA00275">
    <property type="reaction ID" value="UER00404"/>
</dbReference>
<comment type="subunit">
    <text evidence="9">Forms an icosahedral capsid composed of 60 subunits, arranged as a dodecamer of pentamers.</text>
</comment>
<accession>A0A2X0VQB3</accession>
<comment type="pathway">
    <text evidence="1 9">Cofactor biosynthesis; riboflavin biosynthesis; riboflavin from 2-hydroxy-3-oxobutyl phosphate and 5-amino-6-(D-ribitylamino)uracil: step 1/2.</text>
</comment>
<comment type="catalytic activity">
    <reaction evidence="6 9">
        <text>(2S)-2-hydroxy-3-oxobutyl phosphate + 5-amino-6-(D-ribitylamino)uracil = 6,7-dimethyl-8-(1-D-ribityl)lumazine + phosphate + 2 H2O + H(+)</text>
        <dbReference type="Rhea" id="RHEA:26152"/>
        <dbReference type="ChEBI" id="CHEBI:15377"/>
        <dbReference type="ChEBI" id="CHEBI:15378"/>
        <dbReference type="ChEBI" id="CHEBI:15934"/>
        <dbReference type="ChEBI" id="CHEBI:43474"/>
        <dbReference type="ChEBI" id="CHEBI:58201"/>
        <dbReference type="ChEBI" id="CHEBI:58830"/>
        <dbReference type="EC" id="2.5.1.78"/>
    </reaction>
</comment>
<evidence type="ECO:0000256" key="8">
    <source>
        <dbReference type="ARBA" id="ARBA00072606"/>
    </source>
</evidence>
<evidence type="ECO:0000256" key="2">
    <source>
        <dbReference type="ARBA" id="ARBA00007424"/>
    </source>
</evidence>
<evidence type="ECO:0000256" key="9">
    <source>
        <dbReference type="HAMAP-Rule" id="MF_00178"/>
    </source>
</evidence>
<dbReference type="EC" id="2.5.1.78" evidence="3 9"/>
<feature type="binding site" evidence="9">
    <location>
        <position position="117"/>
    </location>
    <ligand>
        <name>5-amino-6-(D-ribitylamino)uracil</name>
        <dbReference type="ChEBI" id="CHEBI:15934"/>
    </ligand>
</feature>
<dbReference type="EMBL" id="UAPV01000001">
    <property type="protein sequence ID" value="SPT69670.1"/>
    <property type="molecule type" value="Genomic_DNA"/>
</dbReference>
<comment type="function">
    <text evidence="7 9">Catalyzes the formation of 6,7-dimethyl-8-ribityllumazine by condensation of 5-amino-6-(D-ribitylamino)uracil with 3,4-dihydroxy-2-butanone 4-phosphate. This is the penultimate step in the biosynthesis of riboflavin.</text>
</comment>
<dbReference type="NCBIfam" id="TIGR00114">
    <property type="entry name" value="lumazine-synth"/>
    <property type="match status" value="1"/>
</dbReference>
<dbReference type="GO" id="GO:0005829">
    <property type="term" value="C:cytosol"/>
    <property type="evidence" value="ECO:0007669"/>
    <property type="project" value="TreeGrafter"/>
</dbReference>
<feature type="binding site" evidence="9">
    <location>
        <position position="25"/>
    </location>
    <ligand>
        <name>5-amino-6-(D-ribitylamino)uracil</name>
        <dbReference type="ChEBI" id="CHEBI:15934"/>
    </ligand>
</feature>
<dbReference type="InterPro" id="IPR036467">
    <property type="entry name" value="LS/RS_sf"/>
</dbReference>
<dbReference type="CDD" id="cd09209">
    <property type="entry name" value="Lumazine_synthase-I"/>
    <property type="match status" value="1"/>
</dbReference>
<proteinExistence type="inferred from homology"/>
<dbReference type="PANTHER" id="PTHR21058">
    <property type="entry name" value="6,7-DIMETHYL-8-RIBITYLLUMAZINE SYNTHASE DMRL SYNTHASE LUMAZINE SYNTHASE"/>
    <property type="match status" value="1"/>
</dbReference>
<dbReference type="RefSeq" id="WP_113743825.1">
    <property type="nucleotide sequence ID" value="NZ_UAPU01000007.1"/>
</dbReference>
<keyword evidence="4 9" id="KW-0686">Riboflavin biosynthesis</keyword>
<feature type="active site" description="Proton donor" evidence="9">
    <location>
        <position position="92"/>
    </location>
</feature>
<evidence type="ECO:0000256" key="4">
    <source>
        <dbReference type="ARBA" id="ARBA00022619"/>
    </source>
</evidence>
<dbReference type="NCBIfam" id="NF000812">
    <property type="entry name" value="PRK00061.1-4"/>
    <property type="match status" value="1"/>
</dbReference>
<keyword evidence="11" id="KW-1185">Reference proteome</keyword>
<dbReference type="InterPro" id="IPR034964">
    <property type="entry name" value="LS"/>
</dbReference>
<feature type="binding site" evidence="9">
    <location>
        <begin position="89"/>
        <end position="90"/>
    </location>
    <ligand>
        <name>(2S)-2-hydroxy-3-oxobutyl phosphate</name>
        <dbReference type="ChEBI" id="CHEBI:58830"/>
    </ligand>
</feature>
<feature type="binding site" evidence="9">
    <location>
        <position position="131"/>
    </location>
    <ligand>
        <name>(2S)-2-hydroxy-3-oxobutyl phosphate</name>
        <dbReference type="ChEBI" id="CHEBI:58830"/>
    </ligand>
</feature>
<keyword evidence="5 9" id="KW-0808">Transferase</keyword>
<dbReference type="PANTHER" id="PTHR21058:SF0">
    <property type="entry name" value="6,7-DIMETHYL-8-RIBITYLLUMAZINE SYNTHASE"/>
    <property type="match status" value="1"/>
</dbReference>
<feature type="binding site" evidence="9">
    <location>
        <begin position="60"/>
        <end position="62"/>
    </location>
    <ligand>
        <name>5-amino-6-(D-ribitylamino)uracil</name>
        <dbReference type="ChEBI" id="CHEBI:15934"/>
    </ligand>
</feature>
<evidence type="ECO:0000256" key="5">
    <source>
        <dbReference type="ARBA" id="ARBA00022679"/>
    </source>
</evidence>
<gene>
    <name evidence="9 10" type="primary">ribH</name>
    <name evidence="10" type="ORF">NCTC13093_01049</name>
</gene>
<dbReference type="HAMAP" id="MF_00178">
    <property type="entry name" value="Lumazine_synth"/>
    <property type="match status" value="1"/>
</dbReference>
<sequence length="158" mass="16756">MSVNYIEAPVPVASDAKFAIIVSRFNSFITERLLEGAIDTLKRDGQVSEENITVVRVPGAIEIPLVASKLAKSGKYSALITLGCVIRGATYHFEVVANECSKGLTQVMLSNDIIIANGVLTVDTLDQAVQRAGAHVGNKGSEAARSALEMVNILKTIG</sequence>
<protein>
    <recommendedName>
        <fullName evidence="8 9">6,7-dimethyl-8-ribityllumazine synthase</fullName>
        <shortName evidence="9">DMRL synthase</shortName>
        <shortName evidence="9">LS</shortName>
        <shortName evidence="9">Lumazine synthase</shortName>
        <ecNumber evidence="3 9">2.5.1.78</ecNumber>
    </recommendedName>
</protein>
<dbReference type="GO" id="GO:0009349">
    <property type="term" value="C:riboflavin synthase complex"/>
    <property type="evidence" value="ECO:0007669"/>
    <property type="project" value="UniProtKB-UniRule"/>
</dbReference>
<evidence type="ECO:0000256" key="3">
    <source>
        <dbReference type="ARBA" id="ARBA00012664"/>
    </source>
</evidence>
<dbReference type="AlphaFoldDB" id="A0A2X0VQB3"/>
<comment type="similarity">
    <text evidence="2 9">Belongs to the DMRL synthase family.</text>
</comment>
<dbReference type="Pfam" id="PF00885">
    <property type="entry name" value="DMRL_synthase"/>
    <property type="match status" value="1"/>
</dbReference>